<feature type="transmembrane region" description="Helical" evidence="1">
    <location>
        <begin position="21"/>
        <end position="52"/>
    </location>
</feature>
<keyword evidence="1" id="KW-1133">Transmembrane helix</keyword>
<organism evidence="2 3">
    <name type="scientific">Proteiniclasticum aestuarii</name>
    <dbReference type="NCBI Taxonomy" id="2817862"/>
    <lineage>
        <taxon>Bacteria</taxon>
        <taxon>Bacillati</taxon>
        <taxon>Bacillota</taxon>
        <taxon>Clostridia</taxon>
        <taxon>Eubacteriales</taxon>
        <taxon>Clostridiaceae</taxon>
        <taxon>Proteiniclasticum</taxon>
    </lineage>
</organism>
<sequence>MFFRLDDRKEPMKFRNNTAQYMLIGGFLSAIAGWFWQPVALGALAVFLGFFSMKSEKGAWGIPVFILGVITMLSSIYR</sequence>
<comment type="caution">
    <text evidence="2">The sequence shown here is derived from an EMBL/GenBank/DDBJ whole genome shotgun (WGS) entry which is preliminary data.</text>
</comment>
<protein>
    <submittedName>
        <fullName evidence="2">Uncharacterized protein</fullName>
    </submittedName>
</protein>
<keyword evidence="1" id="KW-0812">Transmembrane</keyword>
<gene>
    <name evidence="2" type="ORF">J3A84_04050</name>
</gene>
<accession>A0A939H6V1</accession>
<evidence type="ECO:0000313" key="2">
    <source>
        <dbReference type="EMBL" id="MBO1264216.1"/>
    </source>
</evidence>
<proteinExistence type="predicted"/>
<keyword evidence="1" id="KW-0472">Membrane</keyword>
<evidence type="ECO:0000256" key="1">
    <source>
        <dbReference type="SAM" id="Phobius"/>
    </source>
</evidence>
<dbReference type="AlphaFoldDB" id="A0A939H6V1"/>
<feature type="transmembrane region" description="Helical" evidence="1">
    <location>
        <begin position="58"/>
        <end position="77"/>
    </location>
</feature>
<dbReference type="EMBL" id="JAFNJU010000002">
    <property type="protein sequence ID" value="MBO1264216.1"/>
    <property type="molecule type" value="Genomic_DNA"/>
</dbReference>
<name>A0A939H6V1_9CLOT</name>
<dbReference type="RefSeq" id="WP_207598732.1">
    <property type="nucleotide sequence ID" value="NZ_JAFNJU010000002.1"/>
</dbReference>
<evidence type="ECO:0000313" key="3">
    <source>
        <dbReference type="Proteomes" id="UP000664218"/>
    </source>
</evidence>
<dbReference type="Proteomes" id="UP000664218">
    <property type="component" value="Unassembled WGS sequence"/>
</dbReference>
<reference evidence="2" key="1">
    <citation type="submission" date="2021-03" db="EMBL/GenBank/DDBJ databases">
        <title>Proteiniclasticum marinus sp. nov., isolated from tidal flat sediment.</title>
        <authorList>
            <person name="Namirimu T."/>
            <person name="Yang J.-A."/>
            <person name="Yang S.-H."/>
            <person name="Kim Y.-J."/>
            <person name="Kwon K.K."/>
        </authorList>
    </citation>
    <scope>NUCLEOTIDE SEQUENCE</scope>
    <source>
        <strain evidence="2">SCR006</strain>
    </source>
</reference>
<keyword evidence="3" id="KW-1185">Reference proteome</keyword>